<accession>A0ACC3C2C1</accession>
<evidence type="ECO:0000313" key="2">
    <source>
        <dbReference type="Proteomes" id="UP000798662"/>
    </source>
</evidence>
<gene>
    <name evidence="1" type="ORF">I4F81_006649</name>
</gene>
<proteinExistence type="predicted"/>
<keyword evidence="2" id="KW-1185">Reference proteome</keyword>
<name>A0ACC3C2C1_PYRYE</name>
<evidence type="ECO:0000313" key="1">
    <source>
        <dbReference type="EMBL" id="KAK1864099.1"/>
    </source>
</evidence>
<reference evidence="1" key="1">
    <citation type="submission" date="2019-11" db="EMBL/GenBank/DDBJ databases">
        <title>Nori genome reveals adaptations in red seaweeds to the harsh intertidal environment.</title>
        <authorList>
            <person name="Wang D."/>
            <person name="Mao Y."/>
        </authorList>
    </citation>
    <scope>NUCLEOTIDE SEQUENCE</scope>
    <source>
        <tissue evidence="1">Gametophyte</tissue>
    </source>
</reference>
<dbReference type="Proteomes" id="UP000798662">
    <property type="component" value="Chromosome 2"/>
</dbReference>
<protein>
    <submittedName>
        <fullName evidence="1">Uncharacterized protein</fullName>
    </submittedName>
</protein>
<sequence length="113" mass="12199">MGGGGLGRPIAAHFSRAVRGGGGRGGHAPPALPRIEQRVPYRELPPATYPPYPPPPPPPPHWLFLNGLLQKGSGAQGCRVSEVRDQKKHGSRTPVSRVIDREPRPSLYSFVLL</sequence>
<organism evidence="1 2">
    <name type="scientific">Pyropia yezoensis</name>
    <name type="common">Susabi-nori</name>
    <name type="synonym">Porphyra yezoensis</name>
    <dbReference type="NCBI Taxonomy" id="2788"/>
    <lineage>
        <taxon>Eukaryota</taxon>
        <taxon>Rhodophyta</taxon>
        <taxon>Bangiophyceae</taxon>
        <taxon>Bangiales</taxon>
        <taxon>Bangiaceae</taxon>
        <taxon>Pyropia</taxon>
    </lineage>
</organism>
<dbReference type="EMBL" id="CM020619">
    <property type="protein sequence ID" value="KAK1864099.1"/>
    <property type="molecule type" value="Genomic_DNA"/>
</dbReference>
<comment type="caution">
    <text evidence="1">The sequence shown here is derived from an EMBL/GenBank/DDBJ whole genome shotgun (WGS) entry which is preliminary data.</text>
</comment>